<dbReference type="AlphaFoldDB" id="A0A067PYF8"/>
<dbReference type="OrthoDB" id="10069995at2759"/>
<evidence type="ECO:0000259" key="2">
    <source>
        <dbReference type="Pfam" id="PF21294"/>
    </source>
</evidence>
<dbReference type="EMBL" id="KL197715">
    <property type="protein sequence ID" value="KDQ59754.1"/>
    <property type="molecule type" value="Genomic_DNA"/>
</dbReference>
<dbReference type="HOGENOM" id="CLU_026510_0_0_1"/>
<accession>A0A067PYF8</accession>
<feature type="region of interest" description="Disordered" evidence="1">
    <location>
        <begin position="66"/>
        <end position="102"/>
    </location>
</feature>
<dbReference type="Gene3D" id="2.60.120.200">
    <property type="match status" value="2"/>
</dbReference>
<dbReference type="GO" id="GO:0016829">
    <property type="term" value="F:lyase activity"/>
    <property type="evidence" value="ECO:0007669"/>
    <property type="project" value="UniProtKB-KW"/>
</dbReference>
<sequence>MISLSVSLFLGPGRFFAVARPVELLAGPILLSVASSYPPSSSITTALPSSHIITLTLTDVVTATPAVSPSTSTMPSVSTTTGVPDMKSHTQSNPSSTTTWAEPTHMTDLGSFKIDYFPAGQDNVKIVDLMPNQTPTAPSSSATPTPTPATSSNSSTSSQSILQVFYPAHSVNPGNSPQGGAEFYSKPLNLSAAESVTLAYSVFFPMAFDWVLAGKLPGLYGGHATCSGGDDALNCFSTRMMWRKDGMGELYLYAPRTKQTDSFCHTPPQSYCDSSYGMSIGRGSFVFLPGHWTTIKQTVTLNTPGKQDGVFILEVNGKLIMSHSDVYYRNAPQGGGGSSNSSPSRPEEPPASGSQGESSGGGLLGSLLGGLRRQLTVLTMGGRRPLPLGYTAQQVTESNQALVGFAGLFFSTFFGGHDPQYATPRDQYTWFKDFAMTINK</sequence>
<keyword evidence="4" id="KW-1185">Reference proteome</keyword>
<reference evidence="4" key="1">
    <citation type="journal article" date="2014" name="Proc. Natl. Acad. Sci. U.S.A.">
        <title>Extensive sampling of basidiomycete genomes demonstrates inadequacy of the white-rot/brown-rot paradigm for wood decay fungi.</title>
        <authorList>
            <person name="Riley R."/>
            <person name="Salamov A.A."/>
            <person name="Brown D.W."/>
            <person name="Nagy L.G."/>
            <person name="Floudas D."/>
            <person name="Held B.W."/>
            <person name="Levasseur A."/>
            <person name="Lombard V."/>
            <person name="Morin E."/>
            <person name="Otillar R."/>
            <person name="Lindquist E.A."/>
            <person name="Sun H."/>
            <person name="LaButti K.M."/>
            <person name="Schmutz J."/>
            <person name="Jabbour D."/>
            <person name="Luo H."/>
            <person name="Baker S.E."/>
            <person name="Pisabarro A.G."/>
            <person name="Walton J.D."/>
            <person name="Blanchette R.A."/>
            <person name="Henrissat B."/>
            <person name="Martin F."/>
            <person name="Cullen D."/>
            <person name="Hibbett D.S."/>
            <person name="Grigoriev I.V."/>
        </authorList>
    </citation>
    <scope>NUCLEOTIDE SEQUENCE [LARGE SCALE GENOMIC DNA]</scope>
    <source>
        <strain evidence="4">MUCL 33604</strain>
    </source>
</reference>
<feature type="compositionally biased region" description="Low complexity" evidence="1">
    <location>
        <begin position="66"/>
        <end position="84"/>
    </location>
</feature>
<keyword evidence="3" id="KW-0456">Lyase</keyword>
<feature type="compositionally biased region" description="Polar residues" evidence="1">
    <location>
        <begin position="89"/>
        <end position="101"/>
    </location>
</feature>
<protein>
    <submittedName>
        <fullName evidence="3">Polysaccharide lyase family 14 protein</fullName>
    </submittedName>
</protein>
<feature type="region of interest" description="Disordered" evidence="1">
    <location>
        <begin position="330"/>
        <end position="359"/>
    </location>
</feature>
<evidence type="ECO:0000313" key="3">
    <source>
        <dbReference type="EMBL" id="KDQ59754.1"/>
    </source>
</evidence>
<dbReference type="InParanoid" id="A0A067PYF8"/>
<gene>
    <name evidence="3" type="ORF">JAAARDRAFT_192222</name>
</gene>
<dbReference type="PANTHER" id="PTHR40124">
    <property type="match status" value="1"/>
</dbReference>
<feature type="domain" description="Polysaccharide lyase 14" evidence="2">
    <location>
        <begin position="392"/>
        <end position="434"/>
    </location>
</feature>
<feature type="domain" description="Polysaccharide lyase 14" evidence="2">
    <location>
        <begin position="156"/>
        <end position="333"/>
    </location>
</feature>
<dbReference type="Pfam" id="PF21294">
    <property type="entry name" value="Polysacc_lyase_14"/>
    <property type="match status" value="2"/>
</dbReference>
<name>A0A067PYF8_9AGAM</name>
<dbReference type="Proteomes" id="UP000027265">
    <property type="component" value="Unassembled WGS sequence"/>
</dbReference>
<dbReference type="InterPro" id="IPR048958">
    <property type="entry name" value="Polysacc_lyase_14"/>
</dbReference>
<proteinExistence type="predicted"/>
<feature type="compositionally biased region" description="Low complexity" evidence="1">
    <location>
        <begin position="131"/>
        <end position="156"/>
    </location>
</feature>
<dbReference type="PANTHER" id="PTHR40124:SF1">
    <property type="entry name" value="DISAGGREGATASE RELATED REPEAT PROTEIN"/>
    <property type="match status" value="1"/>
</dbReference>
<feature type="compositionally biased region" description="Low complexity" evidence="1">
    <location>
        <begin position="339"/>
        <end position="357"/>
    </location>
</feature>
<evidence type="ECO:0000256" key="1">
    <source>
        <dbReference type="SAM" id="MobiDB-lite"/>
    </source>
</evidence>
<dbReference type="STRING" id="933084.A0A067PYF8"/>
<evidence type="ECO:0000313" key="4">
    <source>
        <dbReference type="Proteomes" id="UP000027265"/>
    </source>
</evidence>
<feature type="region of interest" description="Disordered" evidence="1">
    <location>
        <begin position="130"/>
        <end position="156"/>
    </location>
</feature>
<organism evidence="3 4">
    <name type="scientific">Jaapia argillacea MUCL 33604</name>
    <dbReference type="NCBI Taxonomy" id="933084"/>
    <lineage>
        <taxon>Eukaryota</taxon>
        <taxon>Fungi</taxon>
        <taxon>Dikarya</taxon>
        <taxon>Basidiomycota</taxon>
        <taxon>Agaricomycotina</taxon>
        <taxon>Agaricomycetes</taxon>
        <taxon>Agaricomycetidae</taxon>
        <taxon>Jaapiales</taxon>
        <taxon>Jaapiaceae</taxon>
        <taxon>Jaapia</taxon>
    </lineage>
</organism>